<keyword evidence="5" id="KW-0067">ATP-binding</keyword>
<dbReference type="GO" id="GO:0008440">
    <property type="term" value="F:inositol-1,4,5-trisphosphate 3-kinase activity"/>
    <property type="evidence" value="ECO:0007669"/>
    <property type="project" value="UniProtKB-EC"/>
</dbReference>
<feature type="region of interest" description="Disordered" evidence="8">
    <location>
        <begin position="180"/>
        <end position="220"/>
    </location>
</feature>
<keyword evidence="10" id="KW-1185">Reference proteome</keyword>
<evidence type="ECO:0000256" key="5">
    <source>
        <dbReference type="ARBA" id="ARBA00022840"/>
    </source>
</evidence>
<evidence type="ECO:0000313" key="10">
    <source>
        <dbReference type="Proteomes" id="UP000265120"/>
    </source>
</evidence>
<evidence type="ECO:0000256" key="6">
    <source>
        <dbReference type="ARBA" id="ARBA00051963"/>
    </source>
</evidence>
<feature type="compositionally biased region" description="Low complexity" evidence="8">
    <location>
        <begin position="388"/>
        <end position="422"/>
    </location>
</feature>
<evidence type="ECO:0000256" key="3">
    <source>
        <dbReference type="ARBA" id="ARBA00022741"/>
    </source>
</evidence>
<dbReference type="InterPro" id="IPR038286">
    <property type="entry name" value="IPK_sf"/>
</dbReference>
<sequence>MSKKINLSCPLSCLHSSNQCHTQSGSAGSTSRTRTSPVARPVLPVPDRSTYCQFLGGGLYSPTSPKASPTSTTQTFEFPSSSSHCPGPNPRARSPSPRSPELLGVNVGQRVRRLSSSSGEDRREGDGQEQREGEAGEVWRREERRRQAQQLQIHRELQNVEVRGKVGIFEAHISGNRAQVFKSELQRSPRSPRRSTNQTSSHPSQGNTALTCSMTQPQESRVTSVVQNGGEGGETMAVERRNGGPNYSGALVMNSDCLAETMMQKPCLDKVFAVPSYPEALEINEKKVTEERDNKQIFLEEEKSVHQSPETLTTEDNKSDNDAEIQSTCQAQNSENSQCLVDTTSEISNHHFSIFPSNSPCIPSVIITDHGQPQTSDGPGSEQEPYCTSPGSSPGPGLTSSLPSLRKLSSSSASSAGFSSSWEESEEDISSDTERGEELLKPALLSSQQRAHKSWKKIKNMVHWSPFVMSFKKKYPWIQLAGHAGSFKAGAKGRILKKHCDCEQRCLSLLMKDVLRPFVPGYHGDVEKDGQKYNQMEDLLAEFDFPCVMDCKMGIRTYLEEELTKARKKPTPRPDMYQKMIEVDPEAPTPEENEQKAVTKPRYMQWRETISSTAELGFRIEGVKKEDGTVNRDFKKTKTREQVAVAFNDFARGNKDILNGYLSRLNEIRDTLETSPFFKTHEVIGSSLLFVHDSKGRAKVWMIDFGKTTPLSDGKELTHRASWVEGNREDGYLVGLDSMVDIISSMLNSED</sequence>
<evidence type="ECO:0000256" key="7">
    <source>
        <dbReference type="RuleBase" id="RU363090"/>
    </source>
</evidence>
<dbReference type="FunCoup" id="A0A3P8WZ69">
    <property type="interactions" value="337"/>
</dbReference>
<feature type="compositionally biased region" description="Polar residues" evidence="8">
    <location>
        <begin position="324"/>
        <end position="336"/>
    </location>
</feature>
<feature type="compositionally biased region" description="Low complexity" evidence="8">
    <location>
        <begin position="90"/>
        <end position="100"/>
    </location>
</feature>
<feature type="compositionally biased region" description="Basic and acidic residues" evidence="8">
    <location>
        <begin position="119"/>
        <end position="142"/>
    </location>
</feature>
<dbReference type="FunFam" id="3.30.470.160:FF:000001">
    <property type="entry name" value="Kinase"/>
    <property type="match status" value="1"/>
</dbReference>
<dbReference type="SUPFAM" id="SSF56104">
    <property type="entry name" value="SAICAR synthase-like"/>
    <property type="match status" value="1"/>
</dbReference>
<dbReference type="PANTHER" id="PTHR12400">
    <property type="entry name" value="INOSITOL POLYPHOSPHATE KINASE"/>
    <property type="match status" value="1"/>
</dbReference>
<keyword evidence="3" id="KW-0547">Nucleotide-binding</keyword>
<dbReference type="Ensembl" id="ENSCSET00000030384.1">
    <property type="protein sequence ID" value="ENSCSEP00000029980.1"/>
    <property type="gene ID" value="ENSCSEG00000019221.1"/>
</dbReference>
<evidence type="ECO:0000313" key="9">
    <source>
        <dbReference type="Ensembl" id="ENSCSEP00000029980.1"/>
    </source>
</evidence>
<dbReference type="Proteomes" id="UP000265120">
    <property type="component" value="Chromosome 7"/>
</dbReference>
<feature type="region of interest" description="Disordered" evidence="8">
    <location>
        <begin position="363"/>
        <end position="435"/>
    </location>
</feature>
<dbReference type="AlphaFoldDB" id="A0A3P8WZ69"/>
<dbReference type="OMA" id="SLIMMNA"/>
<reference evidence="9" key="2">
    <citation type="submission" date="2025-08" db="UniProtKB">
        <authorList>
            <consortium name="Ensembl"/>
        </authorList>
    </citation>
    <scope>IDENTIFICATION</scope>
</reference>
<comment type="similarity">
    <text evidence="1 7">Belongs to the inositol phosphokinase (IPK) family.</text>
</comment>
<proteinExistence type="inferred from homology"/>
<keyword evidence="2 7" id="KW-0808">Transferase</keyword>
<feature type="compositionally biased region" description="Low complexity" evidence="8">
    <location>
        <begin position="61"/>
        <end position="73"/>
    </location>
</feature>
<feature type="region of interest" description="Disordered" evidence="8">
    <location>
        <begin position="299"/>
        <end position="336"/>
    </location>
</feature>
<dbReference type="InParanoid" id="A0A3P8WZ69"/>
<dbReference type="GO" id="GO:0046854">
    <property type="term" value="P:phosphatidylinositol phosphate biosynthetic process"/>
    <property type="evidence" value="ECO:0007669"/>
    <property type="project" value="TreeGrafter"/>
</dbReference>
<feature type="compositionally biased region" description="Polar residues" evidence="8">
    <location>
        <begin position="186"/>
        <end position="220"/>
    </location>
</feature>
<protein>
    <recommendedName>
        <fullName evidence="7">Kinase</fullName>
        <ecNumber evidence="7">2.7.-.-</ecNumber>
    </recommendedName>
</protein>
<feature type="compositionally biased region" description="Low complexity" evidence="8">
    <location>
        <begin position="22"/>
        <end position="36"/>
    </location>
</feature>
<feature type="compositionally biased region" description="Polar residues" evidence="8">
    <location>
        <begin position="74"/>
        <end position="84"/>
    </location>
</feature>
<dbReference type="GO" id="GO:0000828">
    <property type="term" value="F:inositol hexakisphosphate kinase activity"/>
    <property type="evidence" value="ECO:0007669"/>
    <property type="project" value="TreeGrafter"/>
</dbReference>
<dbReference type="GO" id="GO:0005737">
    <property type="term" value="C:cytoplasm"/>
    <property type="evidence" value="ECO:0007669"/>
    <property type="project" value="TreeGrafter"/>
</dbReference>
<feature type="region of interest" description="Disordered" evidence="8">
    <location>
        <begin position="20"/>
        <end position="45"/>
    </location>
</feature>
<feature type="region of interest" description="Disordered" evidence="8">
    <location>
        <begin position="61"/>
        <end position="142"/>
    </location>
</feature>
<dbReference type="PANTHER" id="PTHR12400:SF102">
    <property type="entry name" value="KINASE"/>
    <property type="match status" value="1"/>
</dbReference>
<accession>A0A3P8WZ69</accession>
<reference evidence="9" key="3">
    <citation type="submission" date="2025-09" db="UniProtKB">
        <authorList>
            <consortium name="Ensembl"/>
        </authorList>
    </citation>
    <scope>IDENTIFICATION</scope>
</reference>
<evidence type="ECO:0000256" key="4">
    <source>
        <dbReference type="ARBA" id="ARBA00022777"/>
    </source>
</evidence>
<evidence type="ECO:0000256" key="1">
    <source>
        <dbReference type="ARBA" id="ARBA00007374"/>
    </source>
</evidence>
<dbReference type="GeneTree" id="ENSGT00940000156764"/>
<dbReference type="InterPro" id="IPR005522">
    <property type="entry name" value="IPK"/>
</dbReference>
<dbReference type="Pfam" id="PF03770">
    <property type="entry name" value="IPK"/>
    <property type="match status" value="1"/>
</dbReference>
<keyword evidence="4 7" id="KW-0418">Kinase</keyword>
<dbReference type="EC" id="2.7.-.-" evidence="7"/>
<reference evidence="9 10" key="1">
    <citation type="journal article" date="2014" name="Nat. Genet.">
        <title>Whole-genome sequence of a flatfish provides insights into ZW sex chromosome evolution and adaptation to a benthic lifestyle.</title>
        <authorList>
            <person name="Chen S."/>
            <person name="Zhang G."/>
            <person name="Shao C."/>
            <person name="Huang Q."/>
            <person name="Liu G."/>
            <person name="Zhang P."/>
            <person name="Song W."/>
            <person name="An N."/>
            <person name="Chalopin D."/>
            <person name="Volff J.N."/>
            <person name="Hong Y."/>
            <person name="Li Q."/>
            <person name="Sha Z."/>
            <person name="Zhou H."/>
            <person name="Xie M."/>
            <person name="Yu Q."/>
            <person name="Liu Y."/>
            <person name="Xiang H."/>
            <person name="Wang N."/>
            <person name="Wu K."/>
            <person name="Yang C."/>
            <person name="Zhou Q."/>
            <person name="Liao X."/>
            <person name="Yang L."/>
            <person name="Hu Q."/>
            <person name="Zhang J."/>
            <person name="Meng L."/>
            <person name="Jin L."/>
            <person name="Tian Y."/>
            <person name="Lian J."/>
            <person name="Yang J."/>
            <person name="Miao G."/>
            <person name="Liu S."/>
            <person name="Liang Z."/>
            <person name="Yan F."/>
            <person name="Li Y."/>
            <person name="Sun B."/>
            <person name="Zhang H."/>
            <person name="Zhang J."/>
            <person name="Zhu Y."/>
            <person name="Du M."/>
            <person name="Zhao Y."/>
            <person name="Schartl M."/>
            <person name="Tang Q."/>
            <person name="Wang J."/>
        </authorList>
    </citation>
    <scope>NUCLEOTIDE SEQUENCE</scope>
</reference>
<name>A0A3P8WZ69_CYNSE</name>
<dbReference type="GO" id="GO:0005524">
    <property type="term" value="F:ATP binding"/>
    <property type="evidence" value="ECO:0007669"/>
    <property type="project" value="UniProtKB-KW"/>
</dbReference>
<dbReference type="STRING" id="244447.ENSCSEP00000029980"/>
<organism evidence="9 10">
    <name type="scientific">Cynoglossus semilaevis</name>
    <name type="common">Tongue sole</name>
    <dbReference type="NCBI Taxonomy" id="244447"/>
    <lineage>
        <taxon>Eukaryota</taxon>
        <taxon>Metazoa</taxon>
        <taxon>Chordata</taxon>
        <taxon>Craniata</taxon>
        <taxon>Vertebrata</taxon>
        <taxon>Euteleostomi</taxon>
        <taxon>Actinopterygii</taxon>
        <taxon>Neopterygii</taxon>
        <taxon>Teleostei</taxon>
        <taxon>Neoteleostei</taxon>
        <taxon>Acanthomorphata</taxon>
        <taxon>Carangaria</taxon>
        <taxon>Pleuronectiformes</taxon>
        <taxon>Pleuronectoidei</taxon>
        <taxon>Cynoglossidae</taxon>
        <taxon>Cynoglossinae</taxon>
        <taxon>Cynoglossus</taxon>
    </lineage>
</organism>
<dbReference type="GO" id="GO:0032958">
    <property type="term" value="P:inositol phosphate biosynthetic process"/>
    <property type="evidence" value="ECO:0007669"/>
    <property type="project" value="InterPro"/>
</dbReference>
<dbReference type="GO" id="GO:0005634">
    <property type="term" value="C:nucleus"/>
    <property type="evidence" value="ECO:0007669"/>
    <property type="project" value="TreeGrafter"/>
</dbReference>
<evidence type="ECO:0000256" key="8">
    <source>
        <dbReference type="SAM" id="MobiDB-lite"/>
    </source>
</evidence>
<evidence type="ECO:0000256" key="2">
    <source>
        <dbReference type="ARBA" id="ARBA00022679"/>
    </source>
</evidence>
<comment type="catalytic activity">
    <reaction evidence="6">
        <text>1D-myo-inositol 1,4,5-trisphosphate + ATP = 1D-myo-inositol 1,3,4,5-tetrakisphosphate + ADP + H(+)</text>
        <dbReference type="Rhea" id="RHEA:11020"/>
        <dbReference type="ChEBI" id="CHEBI:15378"/>
        <dbReference type="ChEBI" id="CHEBI:30616"/>
        <dbReference type="ChEBI" id="CHEBI:57895"/>
        <dbReference type="ChEBI" id="CHEBI:203600"/>
        <dbReference type="ChEBI" id="CHEBI:456216"/>
        <dbReference type="EC" id="2.7.1.127"/>
    </reaction>
    <physiologicalReaction direction="left-to-right" evidence="6">
        <dbReference type="Rhea" id="RHEA:11021"/>
    </physiologicalReaction>
</comment>
<dbReference type="Gene3D" id="3.30.470.160">
    <property type="entry name" value="Inositol polyphosphate kinase"/>
    <property type="match status" value="1"/>
</dbReference>